<name>A0ABN3VZW0_9ACTN</name>
<dbReference type="Proteomes" id="UP001500831">
    <property type="component" value="Unassembled WGS sequence"/>
</dbReference>
<reference evidence="1 2" key="1">
    <citation type="journal article" date="2019" name="Int. J. Syst. Evol. Microbiol.">
        <title>The Global Catalogue of Microorganisms (GCM) 10K type strain sequencing project: providing services to taxonomists for standard genome sequencing and annotation.</title>
        <authorList>
            <consortium name="The Broad Institute Genomics Platform"/>
            <consortium name="The Broad Institute Genome Sequencing Center for Infectious Disease"/>
            <person name="Wu L."/>
            <person name="Ma J."/>
        </authorList>
    </citation>
    <scope>NUCLEOTIDE SEQUENCE [LARGE SCALE GENOMIC DNA]</scope>
    <source>
        <strain evidence="1 2">JCM 6242</strain>
    </source>
</reference>
<keyword evidence="2" id="KW-1185">Reference proteome</keyword>
<evidence type="ECO:0000313" key="1">
    <source>
        <dbReference type="EMBL" id="GAA2875883.1"/>
    </source>
</evidence>
<sequence length="60" mass="7090">MIHTAVQREIGNKPHVITLMHRWNLHREDLDMAAESLGVDQLSETEWRQIGIRGFRRSRP</sequence>
<proteinExistence type="predicted"/>
<comment type="caution">
    <text evidence="1">The sequence shown here is derived from an EMBL/GenBank/DDBJ whole genome shotgun (WGS) entry which is preliminary data.</text>
</comment>
<gene>
    <name evidence="1" type="ORF">GCM10010517_36890</name>
</gene>
<protein>
    <recommendedName>
        <fullName evidence="3">DUF1127 domain-containing protein</fullName>
    </recommendedName>
</protein>
<organism evidence="1 2">
    <name type="scientific">Streptosporangium fragile</name>
    <dbReference type="NCBI Taxonomy" id="46186"/>
    <lineage>
        <taxon>Bacteria</taxon>
        <taxon>Bacillati</taxon>
        <taxon>Actinomycetota</taxon>
        <taxon>Actinomycetes</taxon>
        <taxon>Streptosporangiales</taxon>
        <taxon>Streptosporangiaceae</taxon>
        <taxon>Streptosporangium</taxon>
    </lineage>
</organism>
<accession>A0ABN3VZW0</accession>
<evidence type="ECO:0008006" key="3">
    <source>
        <dbReference type="Google" id="ProtNLM"/>
    </source>
</evidence>
<dbReference type="EMBL" id="BAAAVI010000024">
    <property type="protein sequence ID" value="GAA2875883.1"/>
    <property type="molecule type" value="Genomic_DNA"/>
</dbReference>
<evidence type="ECO:0000313" key="2">
    <source>
        <dbReference type="Proteomes" id="UP001500831"/>
    </source>
</evidence>